<evidence type="ECO:0008006" key="6">
    <source>
        <dbReference type="Google" id="ProtNLM"/>
    </source>
</evidence>
<protein>
    <recommendedName>
        <fullName evidence="6">50S ribosomal protein L35</fullName>
    </recommendedName>
</protein>
<feature type="compositionally biased region" description="Basic residues" evidence="4">
    <location>
        <begin position="1"/>
        <end position="15"/>
    </location>
</feature>
<accession>A0A382EJD1</accession>
<dbReference type="PANTHER" id="PTHR33343">
    <property type="entry name" value="54S RIBOSOMAL PROTEIN BL35M"/>
    <property type="match status" value="1"/>
</dbReference>
<evidence type="ECO:0000256" key="4">
    <source>
        <dbReference type="SAM" id="MobiDB-lite"/>
    </source>
</evidence>
<evidence type="ECO:0000256" key="1">
    <source>
        <dbReference type="ARBA" id="ARBA00006598"/>
    </source>
</evidence>
<evidence type="ECO:0000256" key="2">
    <source>
        <dbReference type="ARBA" id="ARBA00022980"/>
    </source>
</evidence>
<dbReference type="EMBL" id="UINC01044877">
    <property type="protein sequence ID" value="SVB50926.1"/>
    <property type="molecule type" value="Genomic_DNA"/>
</dbReference>
<dbReference type="InterPro" id="IPR037229">
    <property type="entry name" value="Ribosomal_bL35_sf"/>
</dbReference>
<reference evidence="5" key="1">
    <citation type="submission" date="2018-05" db="EMBL/GenBank/DDBJ databases">
        <authorList>
            <person name="Lanie J.A."/>
            <person name="Ng W.-L."/>
            <person name="Kazmierczak K.M."/>
            <person name="Andrzejewski T.M."/>
            <person name="Davidsen T.M."/>
            <person name="Wayne K.J."/>
            <person name="Tettelin H."/>
            <person name="Glass J.I."/>
            <person name="Rusch D."/>
            <person name="Podicherti R."/>
            <person name="Tsui H.-C.T."/>
            <person name="Winkler M.E."/>
        </authorList>
    </citation>
    <scope>NUCLEOTIDE SEQUENCE</scope>
</reference>
<dbReference type="InterPro" id="IPR001706">
    <property type="entry name" value="Ribosomal_bL35"/>
</dbReference>
<keyword evidence="2" id="KW-0689">Ribosomal protein</keyword>
<dbReference type="PROSITE" id="PS00936">
    <property type="entry name" value="RIBOSOMAL_L35"/>
    <property type="match status" value="1"/>
</dbReference>
<dbReference type="GO" id="GO:0003735">
    <property type="term" value="F:structural constituent of ribosome"/>
    <property type="evidence" value="ECO:0007669"/>
    <property type="project" value="InterPro"/>
</dbReference>
<name>A0A382EJD1_9ZZZZ</name>
<dbReference type="GO" id="GO:0022625">
    <property type="term" value="C:cytosolic large ribosomal subunit"/>
    <property type="evidence" value="ECO:0007669"/>
    <property type="project" value="TreeGrafter"/>
</dbReference>
<dbReference type="NCBIfam" id="TIGR00001">
    <property type="entry name" value="rpmI_bact"/>
    <property type="match status" value="1"/>
</dbReference>
<proteinExistence type="inferred from homology"/>
<dbReference type="GO" id="GO:0006412">
    <property type="term" value="P:translation"/>
    <property type="evidence" value="ECO:0007669"/>
    <property type="project" value="InterPro"/>
</dbReference>
<dbReference type="FunFam" id="4.10.410.60:FF:000001">
    <property type="entry name" value="50S ribosomal protein L35"/>
    <property type="match status" value="1"/>
</dbReference>
<gene>
    <name evidence="5" type="ORF">METZ01_LOCUS203780</name>
</gene>
<dbReference type="InterPro" id="IPR018265">
    <property type="entry name" value="Ribosomal_bL35_CS"/>
</dbReference>
<sequence length="68" mass="8026">MPKMKTKSSAKKRFRMTASGKVRGSFAFKQHNLRKRSKKMKRQNRGTRMLGEADSRIIKSYMPYNRSN</sequence>
<keyword evidence="3" id="KW-0687">Ribonucleoprotein</keyword>
<dbReference type="InterPro" id="IPR021137">
    <property type="entry name" value="Ribosomal_bL35-like"/>
</dbReference>
<organism evidence="5">
    <name type="scientific">marine metagenome</name>
    <dbReference type="NCBI Taxonomy" id="408172"/>
    <lineage>
        <taxon>unclassified sequences</taxon>
        <taxon>metagenomes</taxon>
        <taxon>ecological metagenomes</taxon>
    </lineage>
</organism>
<dbReference type="HAMAP" id="MF_00514">
    <property type="entry name" value="Ribosomal_bL35"/>
    <property type="match status" value="1"/>
</dbReference>
<dbReference type="PRINTS" id="PR00064">
    <property type="entry name" value="RIBOSOMALL35"/>
</dbReference>
<feature type="region of interest" description="Disordered" evidence="4">
    <location>
        <begin position="1"/>
        <end position="23"/>
    </location>
</feature>
<evidence type="ECO:0000313" key="5">
    <source>
        <dbReference type="EMBL" id="SVB50926.1"/>
    </source>
</evidence>
<dbReference type="PANTHER" id="PTHR33343:SF1">
    <property type="entry name" value="LARGE RIBOSOMAL SUBUNIT PROTEIN BL35M"/>
    <property type="match status" value="1"/>
</dbReference>
<dbReference type="Pfam" id="PF01632">
    <property type="entry name" value="Ribosomal_L35p"/>
    <property type="match status" value="1"/>
</dbReference>
<dbReference type="SUPFAM" id="SSF143034">
    <property type="entry name" value="L35p-like"/>
    <property type="match status" value="1"/>
</dbReference>
<comment type="similarity">
    <text evidence="1">Belongs to the bacterial ribosomal protein bL35 family.</text>
</comment>
<evidence type="ECO:0000256" key="3">
    <source>
        <dbReference type="ARBA" id="ARBA00023274"/>
    </source>
</evidence>
<dbReference type="Gene3D" id="4.10.410.60">
    <property type="match status" value="1"/>
</dbReference>
<dbReference type="AlphaFoldDB" id="A0A382EJD1"/>